<feature type="active site" description="Proton acceptor 2" evidence="8">
    <location>
        <position position="404"/>
    </location>
</feature>
<dbReference type="GO" id="GO:0008241">
    <property type="term" value="F:peptidyl-dipeptidase activity"/>
    <property type="evidence" value="ECO:0007669"/>
    <property type="project" value="InterPro"/>
</dbReference>
<sequence>MQSRLCLLFMIAAVPLAASAVPPKAKPPTVAEAQAFMDKVEAELAALDVESVHAGWMSQTDINDDTDYAASKSRERESLKINEFVIAGRRFDKLALPPALARKFKLLDLNGSPTDPKLVAELAQTSLALEGMYGKGKYCLKGDTTNCLGIEDIGVRMARSRDPKELLDLWTGWHAIAPPMRDKYARLVELSNQGAREFGFKDTGDLWRAGYDMTPAQFSAELEATWQQLQPLYKELHAYVRFKLIQKYGAAAQRPDGMIPAHLLGNPWAQEWGNVYDIVQPTDPAFANVRMIDLEGALKKQIVAQHPDAALAFSPTADPSSDAAHAADIVAGKAMAAYAERFYTSIGFDPLPATFWERSQFVRPRDRDAVCHASAWYGFSDPKDLRIKMCIKVDADDFTTVHHEEGHLMYGRAYVPQPYLFRAGADDGFHEAIGDSVALAVTPPYLKQIGLIDELPPAEADIPLQLRTALDKVAFLPFGLLIDKWRWEVFSGQVKPADYNKAWWALREQYQGVAAPVARSEADFDPGAKYHIAGNVPYARYYLATLYQFQFYKAMCAASGYSGPLNRCTFYGSKPAGAKLKAMLEAGQSAPAQLTLQRMTGTDHLDAGALLEYFRPLHEWLKKQNELNKSQPGWRQAD</sequence>
<evidence type="ECO:0000256" key="10">
    <source>
        <dbReference type="SAM" id="SignalP"/>
    </source>
</evidence>
<feature type="active site" description="Proton acceptor 1" evidence="4">
    <location>
        <position position="404"/>
    </location>
</feature>
<feature type="disulfide bond" evidence="7">
    <location>
        <begin position="139"/>
        <end position="147"/>
    </location>
</feature>
<accession>A0A9X1YEZ8</accession>
<evidence type="ECO:0000256" key="5">
    <source>
        <dbReference type="PIRSR" id="PIRSR601548-2"/>
    </source>
</evidence>
<dbReference type="PRINTS" id="PR00791">
    <property type="entry name" value="PEPDIPTASEA"/>
</dbReference>
<dbReference type="Proteomes" id="UP001139353">
    <property type="component" value="Unassembled WGS sequence"/>
</dbReference>
<dbReference type="PROSITE" id="PS52011">
    <property type="entry name" value="PEPTIDASE_M2"/>
    <property type="match status" value="1"/>
</dbReference>
<feature type="binding site" evidence="9">
    <location>
        <position position="407"/>
    </location>
    <ligand>
        <name>Zn(2+)</name>
        <dbReference type="ChEBI" id="CHEBI:29105"/>
        <label>2</label>
        <note>catalytic</note>
    </ligand>
</feature>
<evidence type="ECO:0000256" key="8">
    <source>
        <dbReference type="PIRSR" id="PIRSR601548-6"/>
    </source>
</evidence>
<evidence type="ECO:0000256" key="9">
    <source>
        <dbReference type="PIRSR" id="PIRSR601548-8"/>
    </source>
</evidence>
<gene>
    <name evidence="11" type="ORF">LPC04_05225</name>
</gene>
<dbReference type="GO" id="GO:0008237">
    <property type="term" value="F:metallopeptidase activity"/>
    <property type="evidence" value="ECO:0007669"/>
    <property type="project" value="InterPro"/>
</dbReference>
<feature type="chain" id="PRO_5040884925" evidence="10">
    <location>
        <begin position="21"/>
        <end position="638"/>
    </location>
</feature>
<dbReference type="AlphaFoldDB" id="A0A9X1YEZ8"/>
<dbReference type="Pfam" id="PF01401">
    <property type="entry name" value="Peptidase_M2"/>
    <property type="match status" value="1"/>
</dbReference>
<organism evidence="11 12">
    <name type="scientific">Scleromatobacter humisilvae</name>
    <dbReference type="NCBI Taxonomy" id="2897159"/>
    <lineage>
        <taxon>Bacteria</taxon>
        <taxon>Pseudomonadati</taxon>
        <taxon>Pseudomonadota</taxon>
        <taxon>Betaproteobacteria</taxon>
        <taxon>Burkholderiales</taxon>
        <taxon>Sphaerotilaceae</taxon>
        <taxon>Scleromatobacter</taxon>
    </lineage>
</organism>
<feature type="signal peptide" evidence="10">
    <location>
        <begin position="1"/>
        <end position="20"/>
    </location>
</feature>
<reference evidence="11" key="1">
    <citation type="submission" date="2021-11" db="EMBL/GenBank/DDBJ databases">
        <title>BS-T2-15 a new species belonging to the Comamonadaceae family isolated from the soil of a French oak forest.</title>
        <authorList>
            <person name="Mieszkin S."/>
            <person name="Alain K."/>
        </authorList>
    </citation>
    <scope>NUCLEOTIDE SEQUENCE</scope>
    <source>
        <strain evidence="11">BS-T2-15</strain>
    </source>
</reference>
<keyword evidence="6" id="KW-0479">Metal-binding</keyword>
<dbReference type="PANTHER" id="PTHR10514:SF27">
    <property type="entry name" value="ANGIOTENSIN-CONVERTING ENZYME"/>
    <property type="match status" value="1"/>
</dbReference>
<dbReference type="CDD" id="cd06461">
    <property type="entry name" value="M2_ACE"/>
    <property type="match status" value="1"/>
</dbReference>
<name>A0A9X1YEZ8_9BURK</name>
<comment type="caution">
    <text evidence="11">The sequence shown here is derived from an EMBL/GenBank/DDBJ whole genome shotgun (WGS) entry which is preliminary data.</text>
</comment>
<keyword evidence="2 7" id="KW-1015">Disulfide bond</keyword>
<feature type="binding site" evidence="9">
    <location>
        <position position="403"/>
    </location>
    <ligand>
        <name>Zn(2+)</name>
        <dbReference type="ChEBI" id="CHEBI:29105"/>
        <label>2</label>
        <note>catalytic</note>
    </ligand>
</feature>
<feature type="binding site" evidence="9">
    <location>
        <position position="431"/>
    </location>
    <ligand>
        <name>Zn(2+)</name>
        <dbReference type="ChEBI" id="CHEBI:29105"/>
        <label>2</label>
        <note>catalytic</note>
    </ligand>
</feature>
<feature type="disulfide bond" evidence="7">
    <location>
        <begin position="556"/>
        <end position="568"/>
    </location>
</feature>
<evidence type="ECO:0000256" key="7">
    <source>
        <dbReference type="PIRSR" id="PIRSR601548-4"/>
    </source>
</evidence>
<feature type="binding site" evidence="5">
    <location>
        <position position="540"/>
    </location>
    <ligand>
        <name>chloride</name>
        <dbReference type="ChEBI" id="CHEBI:17996"/>
        <label>1</label>
    </ligand>
</feature>
<dbReference type="InterPro" id="IPR001548">
    <property type="entry name" value="Peptidase_M2"/>
</dbReference>
<evidence type="ECO:0000256" key="6">
    <source>
        <dbReference type="PIRSR" id="PIRSR601548-3"/>
    </source>
</evidence>
<keyword evidence="3" id="KW-0325">Glycoprotein</keyword>
<protein>
    <submittedName>
        <fullName evidence="11">M2 family metallopeptidase</fullName>
    </submittedName>
</protein>
<dbReference type="PANTHER" id="PTHR10514">
    <property type="entry name" value="ANGIOTENSIN-CONVERTING ENZYME"/>
    <property type="match status" value="1"/>
</dbReference>
<feature type="disulfide bond" evidence="7">
    <location>
        <begin position="371"/>
        <end position="390"/>
    </location>
</feature>
<feature type="active site" description="Proton donor 2" evidence="8">
    <location>
        <position position="531"/>
    </location>
</feature>
<keyword evidence="6" id="KW-0862">Zinc</keyword>
<evidence type="ECO:0000313" key="12">
    <source>
        <dbReference type="Proteomes" id="UP001139353"/>
    </source>
</evidence>
<evidence type="ECO:0000256" key="2">
    <source>
        <dbReference type="ARBA" id="ARBA00023157"/>
    </source>
</evidence>
<dbReference type="Gene3D" id="1.10.1370.30">
    <property type="match status" value="2"/>
</dbReference>
<evidence type="ECO:0000256" key="1">
    <source>
        <dbReference type="ARBA" id="ARBA00022729"/>
    </source>
</evidence>
<keyword evidence="1 10" id="KW-0732">Signal</keyword>
<evidence type="ECO:0000313" key="11">
    <source>
        <dbReference type="EMBL" id="MCK9685109.1"/>
    </source>
</evidence>
<feature type="binding site" evidence="6">
    <location>
        <position position="431"/>
    </location>
    <ligand>
        <name>Zn(2+)</name>
        <dbReference type="ChEBI" id="CHEBI:29105"/>
        <label>1</label>
        <note>catalytic</note>
    </ligand>
</feature>
<dbReference type="RefSeq" id="WP_275681122.1">
    <property type="nucleotide sequence ID" value="NZ_JAJLJH010000001.1"/>
</dbReference>
<dbReference type="EMBL" id="JAJLJH010000001">
    <property type="protein sequence ID" value="MCK9685109.1"/>
    <property type="molecule type" value="Genomic_DNA"/>
</dbReference>
<proteinExistence type="predicted"/>
<evidence type="ECO:0000256" key="4">
    <source>
        <dbReference type="PIRSR" id="PIRSR601548-1"/>
    </source>
</evidence>
<dbReference type="GO" id="GO:0006508">
    <property type="term" value="P:proteolysis"/>
    <property type="evidence" value="ECO:0007669"/>
    <property type="project" value="InterPro"/>
</dbReference>
<feature type="active site" description="Proton donor 1" evidence="4">
    <location>
        <position position="531"/>
    </location>
</feature>
<dbReference type="GO" id="GO:0016020">
    <property type="term" value="C:membrane"/>
    <property type="evidence" value="ECO:0007669"/>
    <property type="project" value="InterPro"/>
</dbReference>
<feature type="binding site" evidence="5">
    <location>
        <position position="211"/>
    </location>
    <ligand>
        <name>chloride</name>
        <dbReference type="ChEBI" id="CHEBI:17996"/>
        <label>1</label>
    </ligand>
</feature>
<evidence type="ECO:0000256" key="3">
    <source>
        <dbReference type="ARBA" id="ARBA00023180"/>
    </source>
</evidence>
<feature type="binding site" evidence="6">
    <location>
        <position position="407"/>
    </location>
    <ligand>
        <name>Zn(2+)</name>
        <dbReference type="ChEBI" id="CHEBI:29105"/>
        <label>1</label>
        <note>catalytic</note>
    </ligand>
</feature>
<feature type="binding site" evidence="6">
    <location>
        <position position="403"/>
    </location>
    <ligand>
        <name>Zn(2+)</name>
        <dbReference type="ChEBI" id="CHEBI:29105"/>
        <label>1</label>
        <note>catalytic</note>
    </ligand>
</feature>
<dbReference type="SUPFAM" id="SSF55486">
    <property type="entry name" value="Metalloproteases ('zincins'), catalytic domain"/>
    <property type="match status" value="1"/>
</dbReference>
<keyword evidence="12" id="KW-1185">Reference proteome</keyword>